<evidence type="ECO:0008006" key="3">
    <source>
        <dbReference type="Google" id="ProtNLM"/>
    </source>
</evidence>
<sequence>MTKLFERRFAELEAQILALEATKTERHSEFTGSYLYIDSNSLLGWEVKAKSLLSNVCGDKSHHMAAFIEAEKPVSFSSNFEELGRVKSVFLAAKEDFEGGYLNSVRNLVQAEVFGSELEQASELLSAGYASAAAVIAGVVLETTVRNLCTENEIDHGKLDKMNADLAKAGAYNVLQQKRITAMAGIRNAAAHGDVDKFNSGDVKGMIEDVERFLSARLQ</sequence>
<proteinExistence type="predicted"/>
<evidence type="ECO:0000313" key="2">
    <source>
        <dbReference type="Proteomes" id="UP000276886"/>
    </source>
</evidence>
<dbReference type="Proteomes" id="UP000276886">
    <property type="component" value="Unassembled WGS sequence"/>
</dbReference>
<name>A0A2V4QKF4_PSESJ</name>
<reference evidence="1 2" key="1">
    <citation type="submission" date="2018-08" db="EMBL/GenBank/DDBJ databases">
        <title>Recombination of ecologically and evolutionarily significant loci maintains genetic cohesion in the Pseudomonas syringae species complex.</title>
        <authorList>
            <person name="Dillon M."/>
            <person name="Thakur S."/>
            <person name="Almeida R.N.D."/>
            <person name="Weir B.S."/>
            <person name="Guttman D.S."/>
        </authorList>
    </citation>
    <scope>NUCLEOTIDE SEQUENCE [LARGE SCALE GENOMIC DNA]</scope>
    <source>
        <strain evidence="1 2">ICMP 2788</strain>
    </source>
</reference>
<comment type="caution">
    <text evidence="1">The sequence shown here is derived from an EMBL/GenBank/DDBJ whole genome shotgun (WGS) entry which is preliminary data.</text>
</comment>
<dbReference type="RefSeq" id="WP_003342230.1">
    <property type="nucleotide sequence ID" value="NZ_QJTX01000043.1"/>
</dbReference>
<organism evidence="1 2">
    <name type="scientific">Pseudomonas syringae pv. pisi</name>
    <dbReference type="NCBI Taxonomy" id="59510"/>
    <lineage>
        <taxon>Bacteria</taxon>
        <taxon>Pseudomonadati</taxon>
        <taxon>Pseudomonadota</taxon>
        <taxon>Gammaproteobacteria</taxon>
        <taxon>Pseudomonadales</taxon>
        <taxon>Pseudomonadaceae</taxon>
        <taxon>Pseudomonas</taxon>
        <taxon>Pseudomonas syringae</taxon>
    </lineage>
</organism>
<accession>A0A2V4QKF4</accession>
<dbReference type="EMBL" id="RBPQ01000096">
    <property type="protein sequence ID" value="RMO29400.1"/>
    <property type="molecule type" value="Genomic_DNA"/>
</dbReference>
<evidence type="ECO:0000313" key="1">
    <source>
        <dbReference type="EMBL" id="RMO29400.1"/>
    </source>
</evidence>
<protein>
    <recommendedName>
        <fullName evidence="3">DUF4145 domain-containing protein</fullName>
    </recommendedName>
</protein>
<gene>
    <name evidence="1" type="ORF">ALQ44_00485</name>
</gene>
<dbReference type="AlphaFoldDB" id="A0A2V4QKF4"/>